<organism evidence="2">
    <name type="scientific">Dissulfuribacter thermophilus</name>
    <dbReference type="NCBI Taxonomy" id="1156395"/>
    <lineage>
        <taxon>Bacteria</taxon>
        <taxon>Pseudomonadati</taxon>
        <taxon>Thermodesulfobacteriota</taxon>
        <taxon>Dissulfuribacteria</taxon>
        <taxon>Dissulfuribacterales</taxon>
        <taxon>Dissulfuribacteraceae</taxon>
        <taxon>Dissulfuribacter</taxon>
    </lineage>
</organism>
<protein>
    <submittedName>
        <fullName evidence="2">Phenylacetate--CoA ligase</fullName>
    </submittedName>
</protein>
<sequence length="48" mass="5625">LEELKTKLQNEMLNELYINAKVKLVEPKTLERSMGKAQRIIDKRPDAK</sequence>
<keyword evidence="2" id="KW-0436">Ligase</keyword>
<dbReference type="AlphaFoldDB" id="A0A7V2WS33"/>
<dbReference type="InterPro" id="IPR045851">
    <property type="entry name" value="AMP-bd_C_sf"/>
</dbReference>
<reference evidence="2" key="1">
    <citation type="journal article" date="2020" name="mSystems">
        <title>Genome- and Community-Level Interaction Insights into Carbon Utilization and Element Cycling Functions of Hydrothermarchaeota in Hydrothermal Sediment.</title>
        <authorList>
            <person name="Zhou Z."/>
            <person name="Liu Y."/>
            <person name="Xu W."/>
            <person name="Pan J."/>
            <person name="Luo Z.H."/>
            <person name="Li M."/>
        </authorList>
    </citation>
    <scope>NUCLEOTIDE SEQUENCE [LARGE SCALE GENOMIC DNA]</scope>
    <source>
        <strain evidence="2">HyVt-503</strain>
    </source>
</reference>
<gene>
    <name evidence="2" type="ORF">ENJ63_00155</name>
</gene>
<comment type="caution">
    <text evidence="2">The sequence shown here is derived from an EMBL/GenBank/DDBJ whole genome shotgun (WGS) entry which is preliminary data.</text>
</comment>
<dbReference type="InterPro" id="IPR028154">
    <property type="entry name" value="AMP-dep_Lig_C"/>
</dbReference>
<dbReference type="EMBL" id="DRND01000014">
    <property type="protein sequence ID" value="HFC46274.1"/>
    <property type="molecule type" value="Genomic_DNA"/>
</dbReference>
<dbReference type="Proteomes" id="UP000885797">
    <property type="component" value="Unassembled WGS sequence"/>
</dbReference>
<evidence type="ECO:0000313" key="2">
    <source>
        <dbReference type="EMBL" id="HFC46274.1"/>
    </source>
</evidence>
<dbReference type="Pfam" id="PF14535">
    <property type="entry name" value="AMP-binding_C_2"/>
    <property type="match status" value="1"/>
</dbReference>
<name>A0A7V2WS33_9BACT</name>
<dbReference type="Gene3D" id="3.30.300.30">
    <property type="match status" value="1"/>
</dbReference>
<evidence type="ECO:0000259" key="1">
    <source>
        <dbReference type="Pfam" id="PF14535"/>
    </source>
</evidence>
<feature type="domain" description="AMP-dependent ligase C-terminal" evidence="1">
    <location>
        <begin position="2"/>
        <end position="44"/>
    </location>
</feature>
<accession>A0A7V2WS33</accession>
<feature type="non-terminal residue" evidence="2">
    <location>
        <position position="1"/>
    </location>
</feature>
<proteinExistence type="predicted"/>
<dbReference type="GO" id="GO:0016874">
    <property type="term" value="F:ligase activity"/>
    <property type="evidence" value="ECO:0007669"/>
    <property type="project" value="UniProtKB-KW"/>
</dbReference>